<proteinExistence type="predicted"/>
<organism evidence="2">
    <name type="scientific">Actinoplanes campanulatus</name>
    <dbReference type="NCBI Taxonomy" id="113559"/>
    <lineage>
        <taxon>Bacteria</taxon>
        <taxon>Bacillati</taxon>
        <taxon>Actinomycetota</taxon>
        <taxon>Actinomycetes</taxon>
        <taxon>Micromonosporales</taxon>
        <taxon>Micromonosporaceae</taxon>
        <taxon>Actinoplanes</taxon>
    </lineage>
</organism>
<reference evidence="2" key="1">
    <citation type="submission" date="2021-01" db="EMBL/GenBank/DDBJ databases">
        <title>Whole genome shotgun sequence of Actinoplanes capillaceus NBRC 16408.</title>
        <authorList>
            <person name="Komaki H."/>
            <person name="Tamura T."/>
        </authorList>
    </citation>
    <scope>NUCLEOTIDE SEQUENCE [LARGE SCALE GENOMIC DNA]</scope>
    <source>
        <strain evidence="2">NBRC 16408</strain>
    </source>
</reference>
<gene>
    <name evidence="2" type="ORF">Aca07nite_11280</name>
</gene>
<evidence type="ECO:0000313" key="2">
    <source>
        <dbReference type="EMBL" id="GID43853.1"/>
    </source>
</evidence>
<name>A0ABQ3WCF7_9ACTN</name>
<evidence type="ECO:0000256" key="1">
    <source>
        <dbReference type="SAM" id="MobiDB-lite"/>
    </source>
</evidence>
<protein>
    <submittedName>
        <fullName evidence="2">Uncharacterized protein</fullName>
    </submittedName>
</protein>
<feature type="region of interest" description="Disordered" evidence="1">
    <location>
        <begin position="1"/>
        <end position="101"/>
    </location>
</feature>
<comment type="caution">
    <text evidence="2">The sequence shown here is derived from an EMBL/GenBank/DDBJ whole genome shotgun (WGS) entry which is preliminary data.</text>
</comment>
<accession>A0ABQ3WCF7</accession>
<sequence>MRGYPTDLNPAGAAQAGVGSERAPTGRDGPAETGDEDTRTGRKSRKRNADLAQKALSPHMIISRLRARCGPDPAGDRGSGRNGRRAVESGVVRTGKEGHGG</sequence>
<dbReference type="EMBL" id="BOMF01000018">
    <property type="protein sequence ID" value="GID43853.1"/>
    <property type="molecule type" value="Genomic_DNA"/>
</dbReference>